<organism evidence="2 3">
    <name type="scientific">Cyclopterus lumpus</name>
    <name type="common">Lumpsucker</name>
    <dbReference type="NCBI Taxonomy" id="8103"/>
    <lineage>
        <taxon>Eukaryota</taxon>
        <taxon>Metazoa</taxon>
        <taxon>Chordata</taxon>
        <taxon>Craniata</taxon>
        <taxon>Vertebrata</taxon>
        <taxon>Euteleostomi</taxon>
        <taxon>Actinopterygii</taxon>
        <taxon>Neopterygii</taxon>
        <taxon>Teleostei</taxon>
        <taxon>Neoteleostei</taxon>
        <taxon>Acanthomorphata</taxon>
        <taxon>Eupercaria</taxon>
        <taxon>Perciformes</taxon>
        <taxon>Cottioidei</taxon>
        <taxon>Cottales</taxon>
        <taxon>Cyclopteridae</taxon>
        <taxon>Cyclopterus</taxon>
    </lineage>
</organism>
<dbReference type="GeneID" id="117745076"/>
<evidence type="ECO:0000256" key="1">
    <source>
        <dbReference type="SAM" id="MobiDB-lite"/>
    </source>
</evidence>
<dbReference type="KEGG" id="clum:117745076"/>
<keyword evidence="3" id="KW-1185">Reference proteome</keyword>
<feature type="region of interest" description="Disordered" evidence="1">
    <location>
        <begin position="362"/>
        <end position="403"/>
    </location>
</feature>
<evidence type="ECO:0000313" key="2">
    <source>
        <dbReference type="Ensembl" id="ENSCLMP00005009795.1"/>
    </source>
</evidence>
<dbReference type="GeneTree" id="ENSGT00740000115874"/>
<sequence length="403" mass="44645">MEVHASVNQPAPKHGPQSYQMRNGTKKQPQHSADIVFSKGASIQTMPSLSKLLKGSTDCVIGLRFVWEYRSPSKSVPPHYQCKLCAVSRLQHDMLAHIKGWKHSFRYLKHVYPDKVRYEEEEAIKDPAVRKAIKEISIAVEKAEGSGTLKVILKEPCEVLAFKGLRTAVPKCMPPTAPGMGPKRPPFGLSGPRFSDPRFPGEFAPQGGLFSEYPVGDYEEPDFGGFDYPTRQDSLGPGMDRRPFPDGMGHRPAGHGDGFGSGGGRDDYGRSGLLEDNPGRMHTEYRSSLLDRPMDKSLERPGLMGAAPESSSRSNTLLTYLDTFRIENENDAQMVLKVTQKLTDVLMEYRLRSVSRGSSLNSLSMSSTGFTTTPRMLSSRDRFSSSSLLGPPRHSDGPARYYK</sequence>
<dbReference type="Proteomes" id="UP000694565">
    <property type="component" value="Unplaced"/>
</dbReference>
<name>A0A8C2WVE6_CYCLU</name>
<gene>
    <name evidence="2" type="primary">si:ch211-197h24.6</name>
</gene>
<dbReference type="OrthoDB" id="5877502at2759"/>
<dbReference type="RefSeq" id="XP_034409008.1">
    <property type="nucleotide sequence ID" value="XM_034553117.1"/>
</dbReference>
<dbReference type="AlphaFoldDB" id="A0A8C2WVE6"/>
<accession>A0A8C2WVE6</accession>
<dbReference type="Ensembl" id="ENSCLMT00005010618.1">
    <property type="protein sequence ID" value="ENSCLMP00005009795.1"/>
    <property type="gene ID" value="ENSCLMG00005005474.1"/>
</dbReference>
<feature type="region of interest" description="Disordered" evidence="1">
    <location>
        <begin position="230"/>
        <end position="311"/>
    </location>
</feature>
<evidence type="ECO:0000313" key="3">
    <source>
        <dbReference type="Proteomes" id="UP000694565"/>
    </source>
</evidence>
<protein>
    <submittedName>
        <fullName evidence="2">Si:ch211-197h24.6</fullName>
    </submittedName>
</protein>
<reference evidence="2" key="1">
    <citation type="submission" date="2025-08" db="UniProtKB">
        <authorList>
            <consortium name="Ensembl"/>
        </authorList>
    </citation>
    <scope>IDENTIFICATION</scope>
</reference>
<feature type="region of interest" description="Disordered" evidence="1">
    <location>
        <begin position="1"/>
        <end position="31"/>
    </location>
</feature>
<reference evidence="2" key="2">
    <citation type="submission" date="2025-09" db="UniProtKB">
        <authorList>
            <consortium name="Ensembl"/>
        </authorList>
    </citation>
    <scope>IDENTIFICATION</scope>
</reference>
<proteinExistence type="predicted"/>